<keyword evidence="9" id="KW-0406">Ion transport</keyword>
<keyword evidence="13" id="KW-0998">Cell outer membrane</keyword>
<dbReference type="GO" id="GO:0015159">
    <property type="term" value="F:polysaccharide transmembrane transporter activity"/>
    <property type="evidence" value="ECO:0007669"/>
    <property type="project" value="InterPro"/>
</dbReference>
<accession>A0A507ZAN5</accession>
<dbReference type="EMBL" id="VIAR01000020">
    <property type="protein sequence ID" value="TQD33483.1"/>
    <property type="molecule type" value="Genomic_DNA"/>
</dbReference>
<keyword evidence="12" id="KW-0564">Palmitate</keyword>
<evidence type="ECO:0000256" key="2">
    <source>
        <dbReference type="ARBA" id="ARBA00009450"/>
    </source>
</evidence>
<dbReference type="PANTHER" id="PTHR33619:SF3">
    <property type="entry name" value="POLYSACCHARIDE EXPORT PROTEIN GFCE-RELATED"/>
    <property type="match status" value="1"/>
</dbReference>
<evidence type="ECO:0000256" key="16">
    <source>
        <dbReference type="SAM" id="SignalP"/>
    </source>
</evidence>
<dbReference type="InterPro" id="IPR054765">
    <property type="entry name" value="SLBB_dom"/>
</dbReference>
<comment type="caution">
    <text evidence="19">The sequence shown here is derived from an EMBL/GenBank/DDBJ whole genome shotgun (WGS) entry which is preliminary data.</text>
</comment>
<dbReference type="RefSeq" id="WP_141422772.1">
    <property type="nucleotide sequence ID" value="NZ_VIAR01000020.1"/>
</dbReference>
<comment type="similarity">
    <text evidence="2">Belongs to the BexD/CtrA/VexA family.</text>
</comment>
<evidence type="ECO:0000256" key="13">
    <source>
        <dbReference type="ARBA" id="ARBA00023237"/>
    </source>
</evidence>
<dbReference type="Gene3D" id="3.10.560.10">
    <property type="entry name" value="Outer membrane lipoprotein wza domain like"/>
    <property type="match status" value="1"/>
</dbReference>
<dbReference type="Pfam" id="PF02563">
    <property type="entry name" value="Poly_export"/>
    <property type="match status" value="1"/>
</dbReference>
<proteinExistence type="inferred from homology"/>
<keyword evidence="14" id="KW-0449">Lipoprotein</keyword>
<evidence type="ECO:0000256" key="1">
    <source>
        <dbReference type="ARBA" id="ARBA00004571"/>
    </source>
</evidence>
<feature type="signal peptide" evidence="16">
    <location>
        <begin position="1"/>
        <end position="18"/>
    </location>
</feature>
<feature type="domain" description="SLBB" evidence="18">
    <location>
        <begin position="142"/>
        <end position="221"/>
    </location>
</feature>
<keyword evidence="15" id="KW-1133">Transmembrane helix</keyword>
<dbReference type="AlphaFoldDB" id="A0A507ZAN5"/>
<evidence type="ECO:0000256" key="9">
    <source>
        <dbReference type="ARBA" id="ARBA00023065"/>
    </source>
</evidence>
<evidence type="ECO:0000259" key="17">
    <source>
        <dbReference type="Pfam" id="PF02563"/>
    </source>
</evidence>
<evidence type="ECO:0000256" key="8">
    <source>
        <dbReference type="ARBA" id="ARBA00023047"/>
    </source>
</evidence>
<dbReference type="Proteomes" id="UP000317169">
    <property type="component" value="Unassembled WGS sequence"/>
</dbReference>
<dbReference type="GO" id="GO:0046930">
    <property type="term" value="C:pore complex"/>
    <property type="evidence" value="ECO:0007669"/>
    <property type="project" value="UniProtKB-KW"/>
</dbReference>
<keyword evidence="6 15" id="KW-0812">Transmembrane</keyword>
<evidence type="ECO:0000256" key="15">
    <source>
        <dbReference type="SAM" id="Phobius"/>
    </source>
</evidence>
<evidence type="ECO:0000256" key="10">
    <source>
        <dbReference type="ARBA" id="ARBA00023114"/>
    </source>
</evidence>
<keyword evidence="8" id="KW-0625">Polysaccharide transport</keyword>
<organism evidence="19 20">
    <name type="scientific">Haloflavibacter putidus</name>
    <dbReference type="NCBI Taxonomy" id="2576776"/>
    <lineage>
        <taxon>Bacteria</taxon>
        <taxon>Pseudomonadati</taxon>
        <taxon>Bacteroidota</taxon>
        <taxon>Flavobacteriia</taxon>
        <taxon>Flavobacteriales</taxon>
        <taxon>Flavobacteriaceae</taxon>
        <taxon>Haloflavibacter</taxon>
    </lineage>
</organism>
<evidence type="ECO:0000256" key="7">
    <source>
        <dbReference type="ARBA" id="ARBA00022729"/>
    </source>
</evidence>
<comment type="subcellular location">
    <subcellularLocation>
        <location evidence="1">Cell outer membrane</location>
        <topology evidence="1">Multi-pass membrane protein</topology>
    </subcellularLocation>
</comment>
<evidence type="ECO:0000313" key="20">
    <source>
        <dbReference type="Proteomes" id="UP000317169"/>
    </source>
</evidence>
<keyword evidence="10" id="KW-0626">Porin</keyword>
<keyword evidence="5" id="KW-0762">Sugar transport</keyword>
<protein>
    <submittedName>
        <fullName evidence="19">Polysaccharide export protein</fullName>
    </submittedName>
</protein>
<dbReference type="OrthoDB" id="662756at2"/>
<keyword evidence="20" id="KW-1185">Reference proteome</keyword>
<keyword evidence="4" id="KW-1134">Transmembrane beta strand</keyword>
<evidence type="ECO:0000256" key="14">
    <source>
        <dbReference type="ARBA" id="ARBA00023288"/>
    </source>
</evidence>
<keyword evidence="11 15" id="KW-0472">Membrane</keyword>
<evidence type="ECO:0000256" key="11">
    <source>
        <dbReference type="ARBA" id="ARBA00023136"/>
    </source>
</evidence>
<dbReference type="InterPro" id="IPR049712">
    <property type="entry name" value="Poly_export"/>
</dbReference>
<dbReference type="PROSITE" id="PS51257">
    <property type="entry name" value="PROKAR_LIPOPROTEIN"/>
    <property type="match status" value="1"/>
</dbReference>
<keyword evidence="3" id="KW-0813">Transport</keyword>
<dbReference type="GO" id="GO:0006811">
    <property type="term" value="P:monoatomic ion transport"/>
    <property type="evidence" value="ECO:0007669"/>
    <property type="project" value="UniProtKB-KW"/>
</dbReference>
<feature type="chain" id="PRO_5021462493" evidence="16">
    <location>
        <begin position="19"/>
        <end position="256"/>
    </location>
</feature>
<sequence>MKKIILLLAITLVLGSCATKEDVIYFQDIDNASLGSVSAVYEHPEIQVNDILKIDLSALNPKSLVPYQFEKTAEGMPSKASQTELLKLEGYLVTEAGFIKYPGVGKLQVVGKTTQEIEDLLESEIGKYVKNVTARVRLVNFKITVIGEVKQPGTYTVSEESISLPQALGLAGDLTIQGSRENVLVIRQKGDSREKIRLDLTQSNWMDTPYYFLQQNDIVYVKPNTAKVKSAGIVGNLGTVLSVVSILLSAAVIIFR</sequence>
<evidence type="ECO:0000259" key="18">
    <source>
        <dbReference type="Pfam" id="PF22461"/>
    </source>
</evidence>
<evidence type="ECO:0000256" key="4">
    <source>
        <dbReference type="ARBA" id="ARBA00022452"/>
    </source>
</evidence>
<evidence type="ECO:0000256" key="12">
    <source>
        <dbReference type="ARBA" id="ARBA00023139"/>
    </source>
</evidence>
<dbReference type="GO" id="GO:0015288">
    <property type="term" value="F:porin activity"/>
    <property type="evidence" value="ECO:0007669"/>
    <property type="project" value="UniProtKB-KW"/>
</dbReference>
<evidence type="ECO:0000313" key="19">
    <source>
        <dbReference type="EMBL" id="TQD33483.1"/>
    </source>
</evidence>
<evidence type="ECO:0000256" key="3">
    <source>
        <dbReference type="ARBA" id="ARBA00022448"/>
    </source>
</evidence>
<dbReference type="Pfam" id="PF22461">
    <property type="entry name" value="SLBB_2"/>
    <property type="match status" value="1"/>
</dbReference>
<reference evidence="19 20" key="1">
    <citation type="submission" date="2019-06" db="EMBL/GenBank/DDBJ databases">
        <title>Flavibacter putida gen. nov., sp. nov., a novel marine bacterium of the family Flavobacteriaceae isolated from coastal seawater.</title>
        <authorList>
            <person name="Feng X."/>
        </authorList>
    </citation>
    <scope>NUCLEOTIDE SEQUENCE [LARGE SCALE GENOMIC DNA]</scope>
    <source>
        <strain evidence="19 20">PLHSN227</strain>
    </source>
</reference>
<evidence type="ECO:0000256" key="5">
    <source>
        <dbReference type="ARBA" id="ARBA00022597"/>
    </source>
</evidence>
<dbReference type="PANTHER" id="PTHR33619">
    <property type="entry name" value="POLYSACCHARIDE EXPORT PROTEIN GFCE-RELATED"/>
    <property type="match status" value="1"/>
</dbReference>
<dbReference type="GO" id="GO:0009279">
    <property type="term" value="C:cell outer membrane"/>
    <property type="evidence" value="ECO:0007669"/>
    <property type="project" value="UniProtKB-SubCell"/>
</dbReference>
<gene>
    <name evidence="19" type="ORF">FKR84_13100</name>
</gene>
<evidence type="ECO:0000256" key="6">
    <source>
        <dbReference type="ARBA" id="ARBA00022692"/>
    </source>
</evidence>
<name>A0A507ZAN5_9FLAO</name>
<keyword evidence="7 16" id="KW-0732">Signal</keyword>
<feature type="domain" description="Polysaccharide export protein N-terminal" evidence="17">
    <location>
        <begin position="45"/>
        <end position="138"/>
    </location>
</feature>
<dbReference type="InterPro" id="IPR003715">
    <property type="entry name" value="Poly_export_N"/>
</dbReference>
<feature type="transmembrane region" description="Helical" evidence="15">
    <location>
        <begin position="233"/>
        <end position="255"/>
    </location>
</feature>